<dbReference type="InterPro" id="IPR029058">
    <property type="entry name" value="AB_hydrolase_fold"/>
</dbReference>
<sequence>MPFIDSVDPQYYLLEICEDGVEKKEDGTLLSTAIVEAAGAGVTDIFIASHGWKGDVPAALDQYGRWFPKVAQQDADRALVNTKVPGFTPLIVGVHWPSLPWGNERGGRGTLAAGDDELAAEATMGPADLVGRYTDRIANSPEAVAALERIVAAADDETTALQIQSGEIPEELEEAYRDLFAASGLSDDSASAAPGSDLPAFSPQLIAEGWITELSGTDPAAVNPGILGDGLFASARDIILSPVRQLSFWTMKKRARVVGERDVHWVLRQLQTAAPSARIHLMGHSFGCIVMTAALAGPVSGGVPTDPLPRPVDTLFLVQGAMSLWSFADEIPYAPFGPGFYRALRAQPPAVRGAVVTTRSEHDKAVGVWYPLGARLGGDPTLGAEGPPKWGGIGSYGIQGTESSEDLPIVDDVRHQYGFVRGGIYNTDGNSVITGGDRLSGAHSEFVNDAVAHLFWQAVLTSL</sequence>
<gene>
    <name evidence="1" type="ORF">MOBUDSM44075_04618</name>
</gene>
<dbReference type="SUPFAM" id="SSF53474">
    <property type="entry name" value="alpha/beta-Hydrolases"/>
    <property type="match status" value="1"/>
</dbReference>
<organism evidence="1 2">
    <name type="scientific">Mycolicibacterium obuense</name>
    <dbReference type="NCBI Taxonomy" id="1807"/>
    <lineage>
        <taxon>Bacteria</taxon>
        <taxon>Bacillati</taxon>
        <taxon>Actinomycetota</taxon>
        <taxon>Actinomycetes</taxon>
        <taxon>Mycobacteriales</taxon>
        <taxon>Mycobacteriaceae</taxon>
        <taxon>Mycolicibacterium</taxon>
    </lineage>
</organism>
<dbReference type="RefSeq" id="WP_048424772.1">
    <property type="nucleotide sequence ID" value="NZ_JYNU01000057.1"/>
</dbReference>
<comment type="caution">
    <text evidence="1">The sequence shown here is derived from an EMBL/GenBank/DDBJ whole genome shotgun (WGS) entry which is preliminary data.</text>
</comment>
<dbReference type="Proteomes" id="UP000036313">
    <property type="component" value="Unassembled WGS sequence"/>
</dbReference>
<dbReference type="EMBL" id="JYNU01000057">
    <property type="protein sequence ID" value="KMO69194.1"/>
    <property type="molecule type" value="Genomic_DNA"/>
</dbReference>
<dbReference type="PATRIC" id="fig|1807.14.peg.4651"/>
<evidence type="ECO:0008006" key="3">
    <source>
        <dbReference type="Google" id="ProtNLM"/>
    </source>
</evidence>
<accession>A0A0J6VFZ4</accession>
<reference evidence="1 2" key="1">
    <citation type="journal article" date="2015" name="Genome Biol. Evol.">
        <title>Characterization of Three Mycobacterium spp. with Potential Use in Bioremediation by Genome Sequencing and Comparative Genomics.</title>
        <authorList>
            <person name="Das S."/>
            <person name="Pettersson B.M."/>
            <person name="Behra P.R."/>
            <person name="Ramesh M."/>
            <person name="Dasgupta S."/>
            <person name="Bhattacharya A."/>
            <person name="Kirsebom L.A."/>
        </authorList>
    </citation>
    <scope>NUCLEOTIDE SEQUENCE [LARGE SCALE GENOMIC DNA]</scope>
    <source>
        <strain evidence="1 2">DSM 44075</strain>
    </source>
</reference>
<dbReference type="Gene3D" id="3.40.50.1820">
    <property type="entry name" value="alpha/beta hydrolase"/>
    <property type="match status" value="1"/>
</dbReference>
<name>A0A0J6VFZ4_9MYCO</name>
<proteinExistence type="predicted"/>
<evidence type="ECO:0000313" key="2">
    <source>
        <dbReference type="Proteomes" id="UP000036313"/>
    </source>
</evidence>
<protein>
    <recommendedName>
        <fullName evidence="3">Alpha/beta hydrolase</fullName>
    </recommendedName>
</protein>
<evidence type="ECO:0000313" key="1">
    <source>
        <dbReference type="EMBL" id="KMO69194.1"/>
    </source>
</evidence>
<dbReference type="AlphaFoldDB" id="A0A0J6VFZ4"/>